<organism evidence="2 3">
    <name type="scientific">Aureibaculum algae</name>
    <dbReference type="NCBI Taxonomy" id="2584122"/>
    <lineage>
        <taxon>Bacteria</taxon>
        <taxon>Pseudomonadati</taxon>
        <taxon>Bacteroidota</taxon>
        <taxon>Flavobacteriia</taxon>
        <taxon>Flavobacteriales</taxon>
        <taxon>Flavobacteriaceae</taxon>
        <taxon>Aureibaculum</taxon>
    </lineage>
</organism>
<dbReference type="InterPro" id="IPR056695">
    <property type="entry name" value="DUF7793"/>
</dbReference>
<proteinExistence type="predicted"/>
<evidence type="ECO:0000313" key="2">
    <source>
        <dbReference type="EMBL" id="QCX37291.1"/>
    </source>
</evidence>
<dbReference type="RefSeq" id="WP_138948234.1">
    <property type="nucleotide sequence ID" value="NZ_CP040749.1"/>
</dbReference>
<evidence type="ECO:0000259" key="1">
    <source>
        <dbReference type="Pfam" id="PF25056"/>
    </source>
</evidence>
<dbReference type="OrthoDB" id="957652at2"/>
<keyword evidence="3" id="KW-1185">Reference proteome</keyword>
<dbReference type="Gene3D" id="3.40.970.30">
    <property type="entry name" value="yp_829618.1 like domains"/>
    <property type="match status" value="1"/>
</dbReference>
<reference evidence="2 3" key="1">
    <citation type="submission" date="2019-05" db="EMBL/GenBank/DDBJ databases">
        <title>Algicella ahnfeltiae gen. nov., sp. nov., a novel marine bacterium of the family Flavobacteriaceae isolated from a red alga.</title>
        <authorList>
            <person name="Nedashkovskaya O.I."/>
            <person name="Kukhlevskiy A.D."/>
            <person name="Kim S.-G."/>
            <person name="Zhukova N.V."/>
            <person name="Mikhailov V.V."/>
        </authorList>
    </citation>
    <scope>NUCLEOTIDE SEQUENCE [LARGE SCALE GENOMIC DNA]</scope>
    <source>
        <strain evidence="2 3">10Alg115</strain>
    </source>
</reference>
<dbReference type="KEGG" id="fbe:FF125_02110"/>
<evidence type="ECO:0000313" key="3">
    <source>
        <dbReference type="Proteomes" id="UP000306229"/>
    </source>
</evidence>
<dbReference type="AlphaFoldDB" id="A0A5B7TPF4"/>
<dbReference type="Pfam" id="PF25056">
    <property type="entry name" value="DUF7793"/>
    <property type="match status" value="1"/>
</dbReference>
<feature type="domain" description="DUF7793" evidence="1">
    <location>
        <begin position="12"/>
        <end position="123"/>
    </location>
</feature>
<accession>A0A5B7TPF4</accession>
<dbReference type="EMBL" id="CP040749">
    <property type="protein sequence ID" value="QCX37291.1"/>
    <property type="molecule type" value="Genomic_DNA"/>
</dbReference>
<dbReference type="Proteomes" id="UP000306229">
    <property type="component" value="Chromosome"/>
</dbReference>
<gene>
    <name evidence="2" type="ORF">FF125_02110</name>
</gene>
<sequence>MNGIGHTKHAKFWIKNEILHCTYNEIKLLDLATAQSIVRDRLQFQQEVSYPVFCDIRNVMSWEKAARDYLAKNGSVLAKAVAIYDDRHIAEVMSKFYLNKNKPLVPSKLFNNYYEAIEFLNQFL</sequence>
<protein>
    <recommendedName>
        <fullName evidence="1">DUF7793 domain-containing protein</fullName>
    </recommendedName>
</protein>
<name>A0A5B7TPF4_9FLAO</name>